<evidence type="ECO:0000313" key="3">
    <source>
        <dbReference type="Proteomes" id="UP000538507"/>
    </source>
</evidence>
<organism evidence="2 3">
    <name type="scientific">Rhizobium leguminosarum</name>
    <dbReference type="NCBI Taxonomy" id="384"/>
    <lineage>
        <taxon>Bacteria</taxon>
        <taxon>Pseudomonadati</taxon>
        <taxon>Pseudomonadota</taxon>
        <taxon>Alphaproteobacteria</taxon>
        <taxon>Hyphomicrobiales</taxon>
        <taxon>Rhizobiaceae</taxon>
        <taxon>Rhizobium/Agrobacterium group</taxon>
        <taxon>Rhizobium</taxon>
    </lineage>
</organism>
<sequence>MVYKFLNLELSFGGSVTTVSVIIPCYNSARTLRETVKSALAQTLKDIEIIIVNDGSTDNSLSIAEILKVEDPRIVIHSIPNRKLPGARNYGIEHAVGEFVAPLDADDLWHPTYLEKLVKALRKAGETSSFAYSFLRRIDDHGKISETRPAVAVDGKALQRSMIHNFVGTGSGIVIRRAAANAVGGYDERVRGSEDYLMQIKLAAVGEVVCIPECLIGYRQSSTSMSTRRFAMAQGSLEALGIAISEIPGIDPAVEKWALARAQMHGVIQATKERKFLSAAILGLKALHNDVVGVVAEGFTRAFRRAAKSAPRGQYTEARNFFDVDPAADVVPMRKSFRKRRLDIASAIDRKRCKVEH</sequence>
<accession>A0AAE2T0Z9</accession>
<dbReference type="Gene3D" id="3.90.550.10">
    <property type="entry name" value="Spore Coat Polysaccharide Biosynthesis Protein SpsA, Chain A"/>
    <property type="match status" value="1"/>
</dbReference>
<dbReference type="GO" id="GO:0016758">
    <property type="term" value="F:hexosyltransferase activity"/>
    <property type="evidence" value="ECO:0007669"/>
    <property type="project" value="UniProtKB-ARBA"/>
</dbReference>
<proteinExistence type="predicted"/>
<evidence type="ECO:0000313" key="2">
    <source>
        <dbReference type="EMBL" id="MBB4294014.1"/>
    </source>
</evidence>
<dbReference type="SUPFAM" id="SSF53448">
    <property type="entry name" value="Nucleotide-diphospho-sugar transferases"/>
    <property type="match status" value="1"/>
</dbReference>
<feature type="domain" description="Glycosyltransferase 2-like" evidence="1">
    <location>
        <begin position="20"/>
        <end position="178"/>
    </location>
</feature>
<gene>
    <name evidence="2" type="ORF">GGE16_006111</name>
</gene>
<dbReference type="InterPro" id="IPR029044">
    <property type="entry name" value="Nucleotide-diphossugar_trans"/>
</dbReference>
<comment type="caution">
    <text evidence="2">The sequence shown here is derived from an EMBL/GenBank/DDBJ whole genome shotgun (WGS) entry which is preliminary data.</text>
</comment>
<name>A0AAE2T0Z9_RHILE</name>
<dbReference type="EMBL" id="JACIGO010000012">
    <property type="protein sequence ID" value="MBB4294014.1"/>
    <property type="molecule type" value="Genomic_DNA"/>
</dbReference>
<dbReference type="Proteomes" id="UP000538507">
    <property type="component" value="Unassembled WGS sequence"/>
</dbReference>
<dbReference type="Pfam" id="PF00535">
    <property type="entry name" value="Glycos_transf_2"/>
    <property type="match status" value="1"/>
</dbReference>
<dbReference type="CDD" id="cd00761">
    <property type="entry name" value="Glyco_tranf_GTA_type"/>
    <property type="match status" value="1"/>
</dbReference>
<dbReference type="PANTHER" id="PTHR22916:SF3">
    <property type="entry name" value="UDP-GLCNAC:BETAGAL BETA-1,3-N-ACETYLGLUCOSAMINYLTRANSFERASE-LIKE PROTEIN 1"/>
    <property type="match status" value="1"/>
</dbReference>
<protein>
    <recommendedName>
        <fullName evidence="1">Glycosyltransferase 2-like domain-containing protein</fullName>
    </recommendedName>
</protein>
<dbReference type="PANTHER" id="PTHR22916">
    <property type="entry name" value="GLYCOSYLTRANSFERASE"/>
    <property type="match status" value="1"/>
</dbReference>
<dbReference type="InterPro" id="IPR001173">
    <property type="entry name" value="Glyco_trans_2-like"/>
</dbReference>
<reference evidence="2 3" key="1">
    <citation type="submission" date="2020-08" db="EMBL/GenBank/DDBJ databases">
        <title>Genomic Encyclopedia of Type Strains, Phase IV (KMG-V): Genome sequencing to study the core and pangenomes of soil and plant-associated prokaryotes.</title>
        <authorList>
            <person name="Whitman W."/>
        </authorList>
    </citation>
    <scope>NUCLEOTIDE SEQUENCE [LARGE SCALE GENOMIC DNA]</scope>
    <source>
        <strain evidence="2 3">SEMIA 415</strain>
    </source>
</reference>
<dbReference type="RefSeq" id="WP_183610373.1">
    <property type="nucleotide sequence ID" value="NZ_JACHAZ010000011.1"/>
</dbReference>
<evidence type="ECO:0000259" key="1">
    <source>
        <dbReference type="Pfam" id="PF00535"/>
    </source>
</evidence>
<dbReference type="AlphaFoldDB" id="A0AAE2T0Z9"/>